<gene>
    <name evidence="6" type="ORF">ABVQ20_34055</name>
</gene>
<keyword evidence="3" id="KW-0547">Nucleotide-binding</keyword>
<evidence type="ECO:0000256" key="2">
    <source>
        <dbReference type="ARBA" id="ARBA00022448"/>
    </source>
</evidence>
<dbReference type="SUPFAM" id="SSF52540">
    <property type="entry name" value="P-loop containing nucleoside triphosphate hydrolases"/>
    <property type="match status" value="1"/>
</dbReference>
<dbReference type="EMBL" id="JBEWSZ010000006">
    <property type="protein sequence ID" value="MET2831983.1"/>
    <property type="molecule type" value="Genomic_DNA"/>
</dbReference>
<dbReference type="GO" id="GO:0005524">
    <property type="term" value="F:ATP binding"/>
    <property type="evidence" value="ECO:0007669"/>
    <property type="project" value="UniProtKB-KW"/>
</dbReference>
<sequence>MPENSNPKLSLKNISQIFGETQALAPTDLNVQAGEFVSVVGPSGCGKSTMFNIIAGVLKPTNGQVLIDGKDVTGRSGHVGYMLQKDLLLPWRTVIDNIVLGAILKGGASHAQRAEGVALARRYGLGDFINHYPAALSGGMRQRVALMRTLAMHHDVMLLDEPFGALDSQTRLAMQQWLLSVWGQEKRTIVFVTHDIDEAILLADRVVVMTPRPGRVREVLPVPIERPRPMSSLTSPEFSALKARILDLIYSEDAVAKTLEMEAAHGH</sequence>
<proteinExistence type="inferred from homology"/>
<keyword evidence="7" id="KW-1185">Reference proteome</keyword>
<reference evidence="6 7" key="1">
    <citation type="submission" date="2024-06" db="EMBL/GenBank/DDBJ databases">
        <authorList>
            <person name="Kim D.-U."/>
        </authorList>
    </citation>
    <scope>NUCLEOTIDE SEQUENCE [LARGE SCALE GENOMIC DNA]</scope>
    <source>
        <strain evidence="6 7">KACC15460</strain>
    </source>
</reference>
<name>A0ABV2DQN1_9HYPH</name>
<dbReference type="PANTHER" id="PTHR42788:SF2">
    <property type="entry name" value="ABC TRANSPORTER ATP-BINDING PROTEIN"/>
    <property type="match status" value="1"/>
</dbReference>
<evidence type="ECO:0000313" key="6">
    <source>
        <dbReference type="EMBL" id="MET2831983.1"/>
    </source>
</evidence>
<dbReference type="Gene3D" id="3.40.50.300">
    <property type="entry name" value="P-loop containing nucleotide triphosphate hydrolases"/>
    <property type="match status" value="1"/>
</dbReference>
<organism evidence="6 7">
    <name type="scientific">Mesorhizobium shangrilense</name>
    <dbReference type="NCBI Taxonomy" id="460060"/>
    <lineage>
        <taxon>Bacteria</taxon>
        <taxon>Pseudomonadati</taxon>
        <taxon>Pseudomonadota</taxon>
        <taxon>Alphaproteobacteria</taxon>
        <taxon>Hyphomicrobiales</taxon>
        <taxon>Phyllobacteriaceae</taxon>
        <taxon>Mesorhizobium</taxon>
    </lineage>
</organism>
<evidence type="ECO:0000256" key="4">
    <source>
        <dbReference type="ARBA" id="ARBA00022840"/>
    </source>
</evidence>
<keyword evidence="4 6" id="KW-0067">ATP-binding</keyword>
<comment type="similarity">
    <text evidence="1">Belongs to the ABC transporter superfamily.</text>
</comment>
<evidence type="ECO:0000259" key="5">
    <source>
        <dbReference type="PROSITE" id="PS50893"/>
    </source>
</evidence>
<dbReference type="InterPro" id="IPR003593">
    <property type="entry name" value="AAA+_ATPase"/>
</dbReference>
<dbReference type="PANTHER" id="PTHR42788">
    <property type="entry name" value="TAURINE IMPORT ATP-BINDING PROTEIN-RELATED"/>
    <property type="match status" value="1"/>
</dbReference>
<evidence type="ECO:0000256" key="1">
    <source>
        <dbReference type="ARBA" id="ARBA00005417"/>
    </source>
</evidence>
<comment type="caution">
    <text evidence="6">The sequence shown here is derived from an EMBL/GenBank/DDBJ whole genome shotgun (WGS) entry which is preliminary data.</text>
</comment>
<dbReference type="InterPro" id="IPR027417">
    <property type="entry name" value="P-loop_NTPase"/>
</dbReference>
<dbReference type="SMART" id="SM00382">
    <property type="entry name" value="AAA"/>
    <property type="match status" value="1"/>
</dbReference>
<evidence type="ECO:0000256" key="3">
    <source>
        <dbReference type="ARBA" id="ARBA00022741"/>
    </source>
</evidence>
<dbReference type="PROSITE" id="PS50893">
    <property type="entry name" value="ABC_TRANSPORTER_2"/>
    <property type="match status" value="1"/>
</dbReference>
<dbReference type="RefSeq" id="WP_354464208.1">
    <property type="nucleotide sequence ID" value="NZ_JBEWSZ010000006.1"/>
</dbReference>
<evidence type="ECO:0000313" key="7">
    <source>
        <dbReference type="Proteomes" id="UP001548832"/>
    </source>
</evidence>
<dbReference type="InterPro" id="IPR003439">
    <property type="entry name" value="ABC_transporter-like_ATP-bd"/>
</dbReference>
<accession>A0ABV2DQN1</accession>
<keyword evidence="2" id="KW-0813">Transport</keyword>
<dbReference type="InterPro" id="IPR050166">
    <property type="entry name" value="ABC_transporter_ATP-bind"/>
</dbReference>
<dbReference type="Proteomes" id="UP001548832">
    <property type="component" value="Unassembled WGS sequence"/>
</dbReference>
<dbReference type="Pfam" id="PF00005">
    <property type="entry name" value="ABC_tran"/>
    <property type="match status" value="1"/>
</dbReference>
<protein>
    <submittedName>
        <fullName evidence="6">ABC transporter ATP-binding protein</fullName>
    </submittedName>
</protein>
<feature type="domain" description="ABC transporter" evidence="5">
    <location>
        <begin position="9"/>
        <end position="236"/>
    </location>
</feature>
<dbReference type="CDD" id="cd03293">
    <property type="entry name" value="ABC_NrtD_SsuB_transporters"/>
    <property type="match status" value="1"/>
</dbReference>